<dbReference type="InterPro" id="IPR000182">
    <property type="entry name" value="GNAT_dom"/>
</dbReference>
<dbReference type="EMBL" id="JAENHO010000011">
    <property type="protein sequence ID" value="MBL7259459.1"/>
    <property type="molecule type" value="Genomic_DNA"/>
</dbReference>
<comment type="caution">
    <text evidence="4">The sequence shown here is derived from an EMBL/GenBank/DDBJ whole genome shotgun (WGS) entry which is preliminary data.</text>
</comment>
<dbReference type="SUPFAM" id="SSF55729">
    <property type="entry name" value="Acyl-CoA N-acyltransferases (Nat)"/>
    <property type="match status" value="1"/>
</dbReference>
<keyword evidence="5" id="KW-1185">Reference proteome</keyword>
<evidence type="ECO:0000256" key="1">
    <source>
        <dbReference type="ARBA" id="ARBA00022679"/>
    </source>
</evidence>
<dbReference type="InterPro" id="IPR016181">
    <property type="entry name" value="Acyl_CoA_acyltransferase"/>
</dbReference>
<name>A0ABS1VY82_9ACTN</name>
<proteinExistence type="predicted"/>
<sequence length="150" mass="16423">MSVRPYESSDREAVLALAPRLAIGVADWRNPELVHRAVEGWLSTAADQAHLDNHAVFVAVAADTVIGAVSVTERTHFTGEQDAYVGELAVAATHESQGIGAALMRAAEQWSRQRGLTRLTLETGAANTRARRFYDRLGYHEEDVRLTKAL</sequence>
<dbReference type="InterPro" id="IPR050832">
    <property type="entry name" value="Bact_Acetyltransf"/>
</dbReference>
<dbReference type="PANTHER" id="PTHR43877">
    <property type="entry name" value="AMINOALKYLPHOSPHONATE N-ACETYLTRANSFERASE-RELATED-RELATED"/>
    <property type="match status" value="1"/>
</dbReference>
<dbReference type="Pfam" id="PF00583">
    <property type="entry name" value="Acetyltransf_1"/>
    <property type="match status" value="1"/>
</dbReference>
<organism evidence="4 5">
    <name type="scientific">Paractinoplanes lichenicola</name>
    <dbReference type="NCBI Taxonomy" id="2802976"/>
    <lineage>
        <taxon>Bacteria</taxon>
        <taxon>Bacillati</taxon>
        <taxon>Actinomycetota</taxon>
        <taxon>Actinomycetes</taxon>
        <taxon>Micromonosporales</taxon>
        <taxon>Micromonosporaceae</taxon>
        <taxon>Paractinoplanes</taxon>
    </lineage>
</organism>
<gene>
    <name evidence="4" type="ORF">JKJ07_34600</name>
</gene>
<feature type="domain" description="N-acetyltransferase" evidence="3">
    <location>
        <begin position="1"/>
        <end position="150"/>
    </location>
</feature>
<dbReference type="PANTHER" id="PTHR43877:SF2">
    <property type="entry name" value="AMINOALKYLPHOSPHONATE N-ACETYLTRANSFERASE-RELATED"/>
    <property type="match status" value="1"/>
</dbReference>
<accession>A0ABS1VY82</accession>
<keyword evidence="1" id="KW-0808">Transferase</keyword>
<evidence type="ECO:0000259" key="3">
    <source>
        <dbReference type="PROSITE" id="PS51186"/>
    </source>
</evidence>
<evidence type="ECO:0000256" key="2">
    <source>
        <dbReference type="ARBA" id="ARBA00023315"/>
    </source>
</evidence>
<keyword evidence="2" id="KW-0012">Acyltransferase</keyword>
<evidence type="ECO:0000313" key="5">
    <source>
        <dbReference type="Proteomes" id="UP000598996"/>
    </source>
</evidence>
<dbReference type="Gene3D" id="3.40.630.30">
    <property type="match status" value="1"/>
</dbReference>
<evidence type="ECO:0000313" key="4">
    <source>
        <dbReference type="EMBL" id="MBL7259459.1"/>
    </source>
</evidence>
<dbReference type="PROSITE" id="PS51186">
    <property type="entry name" value="GNAT"/>
    <property type="match status" value="1"/>
</dbReference>
<dbReference type="Proteomes" id="UP000598996">
    <property type="component" value="Unassembled WGS sequence"/>
</dbReference>
<dbReference type="CDD" id="cd04301">
    <property type="entry name" value="NAT_SF"/>
    <property type="match status" value="1"/>
</dbReference>
<protein>
    <submittedName>
        <fullName evidence="4">GNAT family N-acetyltransferase</fullName>
    </submittedName>
</protein>
<dbReference type="RefSeq" id="WP_202996159.1">
    <property type="nucleotide sequence ID" value="NZ_JAENHO010000011.1"/>
</dbReference>
<reference evidence="4 5" key="1">
    <citation type="submission" date="2021-01" db="EMBL/GenBank/DDBJ databases">
        <title>Actinoplanes sp. nov. LDG1-01 isolated from lichen.</title>
        <authorList>
            <person name="Saeng-In P."/>
            <person name="Phongsopitanun W."/>
            <person name="Kanchanasin P."/>
            <person name="Yuki M."/>
            <person name="Kudo T."/>
            <person name="Ohkuma M."/>
            <person name="Tanasupawat S."/>
        </authorList>
    </citation>
    <scope>NUCLEOTIDE SEQUENCE [LARGE SCALE GENOMIC DNA]</scope>
    <source>
        <strain evidence="4 5">LDG1-01</strain>
    </source>
</reference>